<name>A0A382C903_9ZZZZ</name>
<dbReference type="AlphaFoldDB" id="A0A382C903"/>
<sequence length="35" mass="3550">VALESRRLSAGLAITAATRHCVRPAERSGPAGFAG</sequence>
<dbReference type="EMBL" id="UINC01033273">
    <property type="protein sequence ID" value="SVB22292.1"/>
    <property type="molecule type" value="Genomic_DNA"/>
</dbReference>
<feature type="non-terminal residue" evidence="1">
    <location>
        <position position="1"/>
    </location>
</feature>
<protein>
    <submittedName>
        <fullName evidence="1">Uncharacterized protein</fullName>
    </submittedName>
</protein>
<proteinExistence type="predicted"/>
<evidence type="ECO:0000313" key="1">
    <source>
        <dbReference type="EMBL" id="SVB22292.1"/>
    </source>
</evidence>
<accession>A0A382C903</accession>
<gene>
    <name evidence="1" type="ORF">METZ01_LOCUS175146</name>
</gene>
<reference evidence="1" key="1">
    <citation type="submission" date="2018-05" db="EMBL/GenBank/DDBJ databases">
        <authorList>
            <person name="Lanie J.A."/>
            <person name="Ng W.-L."/>
            <person name="Kazmierczak K.M."/>
            <person name="Andrzejewski T.M."/>
            <person name="Davidsen T.M."/>
            <person name="Wayne K.J."/>
            <person name="Tettelin H."/>
            <person name="Glass J.I."/>
            <person name="Rusch D."/>
            <person name="Podicherti R."/>
            <person name="Tsui H.-C.T."/>
            <person name="Winkler M.E."/>
        </authorList>
    </citation>
    <scope>NUCLEOTIDE SEQUENCE</scope>
</reference>
<organism evidence="1">
    <name type="scientific">marine metagenome</name>
    <dbReference type="NCBI Taxonomy" id="408172"/>
    <lineage>
        <taxon>unclassified sequences</taxon>
        <taxon>metagenomes</taxon>
        <taxon>ecological metagenomes</taxon>
    </lineage>
</organism>